<evidence type="ECO:0000256" key="11">
    <source>
        <dbReference type="ARBA" id="ARBA00023180"/>
    </source>
</evidence>
<dbReference type="STRING" id="94237.ENSMMOP00000012217"/>
<dbReference type="InterPro" id="IPR000157">
    <property type="entry name" value="TIR_dom"/>
</dbReference>
<dbReference type="InterPro" id="IPR036179">
    <property type="entry name" value="Ig-like_dom_sf"/>
</dbReference>
<evidence type="ECO:0000256" key="7">
    <source>
        <dbReference type="ARBA" id="ARBA00022989"/>
    </source>
</evidence>
<name>A0A3Q3WIZ3_MOLML</name>
<comment type="subcellular location">
    <subcellularLocation>
        <location evidence="1">Membrane</location>
        <topology evidence="1">Single-pass type I membrane protein</topology>
    </subcellularLocation>
</comment>
<dbReference type="SUPFAM" id="SSF52200">
    <property type="entry name" value="Toll/Interleukin receptor TIR domain"/>
    <property type="match status" value="1"/>
</dbReference>
<dbReference type="PRINTS" id="PR01537">
    <property type="entry name" value="INTRLKN1R1F"/>
</dbReference>
<keyword evidence="17" id="KW-1185">Reference proteome</keyword>
<keyword evidence="8 13" id="KW-0472">Membrane</keyword>
<keyword evidence="10" id="KW-0675">Receptor</keyword>
<dbReference type="OMA" id="VCHLSVC"/>
<evidence type="ECO:0000256" key="4">
    <source>
        <dbReference type="ARBA" id="ARBA00022729"/>
    </source>
</evidence>
<dbReference type="InterPro" id="IPR007110">
    <property type="entry name" value="Ig-like_dom"/>
</dbReference>
<sequence>MGASRRHPYQTPELPRLPTCYHWDMCSDTAVSVLEGEVGRLSCPLFCHPSIHNYTSDHKLVWHHLPEGHDLEQPIVFSLPIALSCRNRSSCIKMATRLKVPRPDEVVQSVDCAPPVATAADDVVIPLQEGKMLDCPDLQEAANMADSEPTYCQPYPFWNNNREQIGARLQIHIMYTFYQGWYYCTVSYQKRGQSLKFTRKLNCNAASSLAVPTSTSKEPSILLHPNKVGLFDSVSDLEVRLVCRALFPYLDSSWEMWWTVDGKTLDKLPDHHRFNRTIRLLSNQDGERTEESVLLIKHFQSEDLNREINCSAQNQRGSDTRRAELREEASLPSVELSCGLGMTLVLLLLLFIVYHVFWLELLLLYRSWFSTDERHSDDKEYDVYISYARNSEEEQFVLTTLRSILENELGYSVCIFDRDSLPGGTITDETLSFVARSRRLLVVVSPGYASLGSQALLELKAGIDAMALGGHLRVILIQYKPVQRQGWVRELQRARVALALVRWQGDKSKELTSRFWKRLRVELPVRSVDNKMSDRKHSHGCFHD</sequence>
<evidence type="ECO:0000256" key="12">
    <source>
        <dbReference type="ARBA" id="ARBA00023319"/>
    </source>
</evidence>
<evidence type="ECO:0000256" key="6">
    <source>
        <dbReference type="ARBA" id="ARBA00022801"/>
    </source>
</evidence>
<dbReference type="InterPro" id="IPR015621">
    <property type="entry name" value="IL-1_rcpt_fam"/>
</dbReference>
<evidence type="ECO:0000256" key="9">
    <source>
        <dbReference type="ARBA" id="ARBA00023157"/>
    </source>
</evidence>
<dbReference type="PANTHER" id="PTHR11890">
    <property type="entry name" value="INTERLEUKIN-1 RECEPTOR FAMILY MEMBER"/>
    <property type="match status" value="1"/>
</dbReference>
<dbReference type="AlphaFoldDB" id="A0A3Q3WIZ3"/>
<reference evidence="16" key="2">
    <citation type="submission" date="2025-09" db="UniProtKB">
        <authorList>
            <consortium name="Ensembl"/>
        </authorList>
    </citation>
    <scope>IDENTIFICATION</scope>
</reference>
<dbReference type="GO" id="GO:0007165">
    <property type="term" value="P:signal transduction"/>
    <property type="evidence" value="ECO:0007669"/>
    <property type="project" value="InterPro"/>
</dbReference>
<keyword evidence="9" id="KW-1015">Disulfide bond</keyword>
<keyword evidence="4" id="KW-0732">Signal</keyword>
<feature type="domain" description="TIR" evidence="14">
    <location>
        <begin position="379"/>
        <end position="523"/>
    </location>
</feature>
<feature type="transmembrane region" description="Helical" evidence="13">
    <location>
        <begin position="340"/>
        <end position="365"/>
    </location>
</feature>
<keyword evidence="11" id="KW-0325">Glycoprotein</keyword>
<evidence type="ECO:0000313" key="16">
    <source>
        <dbReference type="Ensembl" id="ENSMMOP00000012217.1"/>
    </source>
</evidence>
<keyword evidence="7 13" id="KW-1133">Transmembrane helix</keyword>
<protein>
    <recommendedName>
        <fullName evidence="18">Interleukin 1 receptor accessory protein</fullName>
    </recommendedName>
</protein>
<dbReference type="Gene3D" id="3.40.50.10140">
    <property type="entry name" value="Toll/interleukin-1 receptor homology (TIR) domain"/>
    <property type="match status" value="1"/>
</dbReference>
<dbReference type="GO" id="GO:0016787">
    <property type="term" value="F:hydrolase activity"/>
    <property type="evidence" value="ECO:0007669"/>
    <property type="project" value="UniProtKB-KW"/>
</dbReference>
<dbReference type="PROSITE" id="PS50104">
    <property type="entry name" value="TIR"/>
    <property type="match status" value="1"/>
</dbReference>
<dbReference type="FunFam" id="3.40.50.10140:FF:000002">
    <property type="entry name" value="Interleukin 1 receptor accessory protein"/>
    <property type="match status" value="1"/>
</dbReference>
<reference evidence="16" key="1">
    <citation type="submission" date="2025-08" db="UniProtKB">
        <authorList>
            <consortium name="Ensembl"/>
        </authorList>
    </citation>
    <scope>IDENTIFICATION</scope>
</reference>
<keyword evidence="3 13" id="KW-0812">Transmembrane</keyword>
<keyword evidence="12" id="KW-0393">Immunoglobulin domain</keyword>
<dbReference type="Ensembl" id="ENSMMOT00000012421.1">
    <property type="protein sequence ID" value="ENSMMOP00000012217.1"/>
    <property type="gene ID" value="ENSMMOG00000009391.1"/>
</dbReference>
<evidence type="ECO:0000256" key="8">
    <source>
        <dbReference type="ARBA" id="ARBA00023136"/>
    </source>
</evidence>
<dbReference type="PROSITE" id="PS50835">
    <property type="entry name" value="IG_LIKE"/>
    <property type="match status" value="1"/>
</dbReference>
<dbReference type="Gene3D" id="2.60.40.10">
    <property type="entry name" value="Immunoglobulins"/>
    <property type="match status" value="3"/>
</dbReference>
<proteinExistence type="inferred from homology"/>
<dbReference type="InterPro" id="IPR035897">
    <property type="entry name" value="Toll_tir_struct_dom_sf"/>
</dbReference>
<dbReference type="InterPro" id="IPR013783">
    <property type="entry name" value="Ig-like_fold"/>
</dbReference>
<evidence type="ECO:0000256" key="3">
    <source>
        <dbReference type="ARBA" id="ARBA00022692"/>
    </source>
</evidence>
<organism evidence="16 17">
    <name type="scientific">Mola mola</name>
    <name type="common">Ocean sunfish</name>
    <name type="synonym">Tetraodon mola</name>
    <dbReference type="NCBI Taxonomy" id="94237"/>
    <lineage>
        <taxon>Eukaryota</taxon>
        <taxon>Metazoa</taxon>
        <taxon>Chordata</taxon>
        <taxon>Craniata</taxon>
        <taxon>Vertebrata</taxon>
        <taxon>Euteleostomi</taxon>
        <taxon>Actinopterygii</taxon>
        <taxon>Neopterygii</taxon>
        <taxon>Teleostei</taxon>
        <taxon>Neoteleostei</taxon>
        <taxon>Acanthomorphata</taxon>
        <taxon>Eupercaria</taxon>
        <taxon>Tetraodontiformes</taxon>
        <taxon>Molidae</taxon>
        <taxon>Mola</taxon>
    </lineage>
</organism>
<evidence type="ECO:0000259" key="14">
    <source>
        <dbReference type="PROSITE" id="PS50104"/>
    </source>
</evidence>
<evidence type="ECO:0000256" key="1">
    <source>
        <dbReference type="ARBA" id="ARBA00004479"/>
    </source>
</evidence>
<dbReference type="PANTHER" id="PTHR11890:SF20">
    <property type="entry name" value="INTERLEUKIN-1 RECEPTOR ACCESSORY PROTEIN"/>
    <property type="match status" value="1"/>
</dbReference>
<evidence type="ECO:0000256" key="10">
    <source>
        <dbReference type="ARBA" id="ARBA00023170"/>
    </source>
</evidence>
<dbReference type="SUPFAM" id="SSF48726">
    <property type="entry name" value="Immunoglobulin"/>
    <property type="match status" value="1"/>
</dbReference>
<dbReference type="SMART" id="SM00255">
    <property type="entry name" value="TIR"/>
    <property type="match status" value="1"/>
</dbReference>
<dbReference type="GO" id="GO:0016020">
    <property type="term" value="C:membrane"/>
    <property type="evidence" value="ECO:0007669"/>
    <property type="project" value="UniProtKB-SubCell"/>
</dbReference>
<keyword evidence="5" id="KW-0677">Repeat</keyword>
<keyword evidence="6" id="KW-0378">Hydrolase</keyword>
<evidence type="ECO:0000256" key="5">
    <source>
        <dbReference type="ARBA" id="ARBA00022737"/>
    </source>
</evidence>
<evidence type="ECO:0000313" key="17">
    <source>
        <dbReference type="Proteomes" id="UP000261620"/>
    </source>
</evidence>
<evidence type="ECO:0000256" key="2">
    <source>
        <dbReference type="ARBA" id="ARBA00009752"/>
    </source>
</evidence>
<evidence type="ECO:0000259" key="15">
    <source>
        <dbReference type="PROSITE" id="PS50835"/>
    </source>
</evidence>
<evidence type="ECO:0008006" key="18">
    <source>
        <dbReference type="Google" id="ProtNLM"/>
    </source>
</evidence>
<comment type="similarity">
    <text evidence="2">Belongs to the interleukin-1 receptor family.</text>
</comment>
<accession>A0A3Q3WIZ3</accession>
<dbReference type="Proteomes" id="UP000261620">
    <property type="component" value="Unplaced"/>
</dbReference>
<evidence type="ECO:0000256" key="13">
    <source>
        <dbReference type="SAM" id="Phobius"/>
    </source>
</evidence>
<dbReference type="Pfam" id="PF01582">
    <property type="entry name" value="TIR"/>
    <property type="match status" value="1"/>
</dbReference>
<feature type="domain" description="Ig-like" evidence="15">
    <location>
        <begin position="219"/>
        <end position="326"/>
    </location>
</feature>